<gene>
    <name evidence="5" type="ORF">P0Y65_13490</name>
</gene>
<dbReference type="PANTHER" id="PTHR44688:SF16">
    <property type="entry name" value="DNA-BINDING TRANSCRIPTIONAL ACTIVATOR DEVR_DOSR"/>
    <property type="match status" value="1"/>
</dbReference>
<keyword evidence="3" id="KW-0804">Transcription</keyword>
<evidence type="ECO:0000256" key="2">
    <source>
        <dbReference type="ARBA" id="ARBA00023125"/>
    </source>
</evidence>
<dbReference type="InterPro" id="IPR000014">
    <property type="entry name" value="PAS"/>
</dbReference>
<proteinExistence type="predicted"/>
<accession>A0AAJ5VTA8</accession>
<keyword evidence="2" id="KW-0238">DNA-binding</keyword>
<keyword evidence="1" id="KW-0805">Transcription regulation</keyword>
<evidence type="ECO:0000313" key="5">
    <source>
        <dbReference type="EMBL" id="WEK03212.1"/>
    </source>
</evidence>
<organism evidence="5 6">
    <name type="scientific">Candidatus Devosia phytovorans</name>
    <dbReference type="NCBI Taxonomy" id="3121372"/>
    <lineage>
        <taxon>Bacteria</taxon>
        <taxon>Pseudomonadati</taxon>
        <taxon>Pseudomonadota</taxon>
        <taxon>Alphaproteobacteria</taxon>
        <taxon>Hyphomicrobiales</taxon>
        <taxon>Devosiaceae</taxon>
        <taxon>Devosia</taxon>
    </lineage>
</organism>
<dbReference type="PROSITE" id="PS50043">
    <property type="entry name" value="HTH_LUXR_2"/>
    <property type="match status" value="1"/>
</dbReference>
<dbReference type="PROSITE" id="PS00622">
    <property type="entry name" value="HTH_LUXR_1"/>
    <property type="match status" value="1"/>
</dbReference>
<dbReference type="Pfam" id="PF00196">
    <property type="entry name" value="GerE"/>
    <property type="match status" value="1"/>
</dbReference>
<dbReference type="EMBL" id="CP119312">
    <property type="protein sequence ID" value="WEK03212.1"/>
    <property type="molecule type" value="Genomic_DNA"/>
</dbReference>
<evidence type="ECO:0000313" key="6">
    <source>
        <dbReference type="Proteomes" id="UP001217476"/>
    </source>
</evidence>
<dbReference type="SUPFAM" id="SSF55785">
    <property type="entry name" value="PYP-like sensor domain (PAS domain)"/>
    <property type="match status" value="1"/>
</dbReference>
<dbReference type="CDD" id="cd06170">
    <property type="entry name" value="LuxR_C_like"/>
    <property type="match status" value="1"/>
</dbReference>
<dbReference type="Pfam" id="PF08447">
    <property type="entry name" value="PAS_3"/>
    <property type="match status" value="1"/>
</dbReference>
<dbReference type="Gene3D" id="1.10.10.10">
    <property type="entry name" value="Winged helix-like DNA-binding domain superfamily/Winged helix DNA-binding domain"/>
    <property type="match status" value="1"/>
</dbReference>
<dbReference type="GO" id="GO:0003677">
    <property type="term" value="F:DNA binding"/>
    <property type="evidence" value="ECO:0007669"/>
    <property type="project" value="UniProtKB-KW"/>
</dbReference>
<sequence>MEAEPLQIRRRRPVGWDIARLELRRVADVSPLMVWITEPDGYCIHLNQNWYDYTGQPPGEGEGDGWVEALHKEDRALALNAFLDATSRKVAYQVEYRLCRKVGGFEWVFAVGHPFFGPDGKLGGYIGSDTNLDGIKRRDTGGKRLTPREREVVHWIAKGKTSIEIAVILSIAARTVEQHATAAMIKLGSSNRVQTAVLAIKLGEIEP</sequence>
<protein>
    <submittedName>
        <fullName evidence="5">LuxR C-terminal-related transcriptional regulator</fullName>
    </submittedName>
</protein>
<dbReference type="AlphaFoldDB" id="A0AAJ5VTA8"/>
<dbReference type="SMART" id="SM00421">
    <property type="entry name" value="HTH_LUXR"/>
    <property type="match status" value="1"/>
</dbReference>
<dbReference type="InterPro" id="IPR000792">
    <property type="entry name" value="Tscrpt_reg_LuxR_C"/>
</dbReference>
<reference evidence="5" key="1">
    <citation type="submission" date="2023-03" db="EMBL/GenBank/DDBJ databases">
        <title>Andean soil-derived lignocellulolytic bacterial consortium as a source of novel taxa and putative plastic-active enzymes.</title>
        <authorList>
            <person name="Diaz-Garcia L."/>
            <person name="Chuvochina M."/>
            <person name="Feuerriegel G."/>
            <person name="Bunk B."/>
            <person name="Sproer C."/>
            <person name="Streit W.R."/>
            <person name="Rodriguez L.M."/>
            <person name="Overmann J."/>
            <person name="Jimenez D.J."/>
        </authorList>
    </citation>
    <scope>NUCLEOTIDE SEQUENCE</scope>
    <source>
        <strain evidence="5">MAG 4196</strain>
    </source>
</reference>
<dbReference type="InterPro" id="IPR036388">
    <property type="entry name" value="WH-like_DNA-bd_sf"/>
</dbReference>
<evidence type="ECO:0000256" key="1">
    <source>
        <dbReference type="ARBA" id="ARBA00023015"/>
    </source>
</evidence>
<name>A0AAJ5VTA8_9HYPH</name>
<dbReference type="SMART" id="SM00091">
    <property type="entry name" value="PAS"/>
    <property type="match status" value="1"/>
</dbReference>
<dbReference type="CDD" id="cd00130">
    <property type="entry name" value="PAS"/>
    <property type="match status" value="1"/>
</dbReference>
<dbReference type="InterPro" id="IPR035965">
    <property type="entry name" value="PAS-like_dom_sf"/>
</dbReference>
<dbReference type="InterPro" id="IPR016032">
    <property type="entry name" value="Sig_transdc_resp-reg_C-effctor"/>
</dbReference>
<evidence type="ECO:0000259" key="4">
    <source>
        <dbReference type="PROSITE" id="PS50043"/>
    </source>
</evidence>
<dbReference type="PRINTS" id="PR00038">
    <property type="entry name" value="HTHLUXR"/>
</dbReference>
<dbReference type="Gene3D" id="3.30.450.20">
    <property type="entry name" value="PAS domain"/>
    <property type="match status" value="1"/>
</dbReference>
<dbReference type="Proteomes" id="UP001217476">
    <property type="component" value="Chromosome"/>
</dbReference>
<dbReference type="InterPro" id="IPR013655">
    <property type="entry name" value="PAS_fold_3"/>
</dbReference>
<dbReference type="PANTHER" id="PTHR44688">
    <property type="entry name" value="DNA-BINDING TRANSCRIPTIONAL ACTIVATOR DEVR_DOSR"/>
    <property type="match status" value="1"/>
</dbReference>
<dbReference type="GO" id="GO:0006355">
    <property type="term" value="P:regulation of DNA-templated transcription"/>
    <property type="evidence" value="ECO:0007669"/>
    <property type="project" value="InterPro"/>
</dbReference>
<dbReference type="SUPFAM" id="SSF46894">
    <property type="entry name" value="C-terminal effector domain of the bipartite response regulators"/>
    <property type="match status" value="1"/>
</dbReference>
<evidence type="ECO:0000256" key="3">
    <source>
        <dbReference type="ARBA" id="ARBA00023163"/>
    </source>
</evidence>
<feature type="domain" description="HTH luxR-type" evidence="4">
    <location>
        <begin position="138"/>
        <end position="203"/>
    </location>
</feature>